<dbReference type="Pfam" id="PF05962">
    <property type="entry name" value="HutD"/>
    <property type="match status" value="1"/>
</dbReference>
<dbReference type="RefSeq" id="WP_019034216.1">
    <property type="nucleotide sequence ID" value="NZ_CAMUOS010000005.1"/>
</dbReference>
<dbReference type="InterPro" id="IPR011051">
    <property type="entry name" value="RmlC_Cupin_sf"/>
</dbReference>
<dbReference type="Gene3D" id="2.60.120.10">
    <property type="entry name" value="Jelly Rolls"/>
    <property type="match status" value="1"/>
</dbReference>
<evidence type="ECO:0000313" key="2">
    <source>
        <dbReference type="Proteomes" id="UP000255517"/>
    </source>
</evidence>
<dbReference type="AlphaFoldDB" id="A0A379C3Z8"/>
<organism evidence="1 2">
    <name type="scientific">Peptoniphilus lacrimalis</name>
    <dbReference type="NCBI Taxonomy" id="33031"/>
    <lineage>
        <taxon>Bacteria</taxon>
        <taxon>Bacillati</taxon>
        <taxon>Bacillota</taxon>
        <taxon>Tissierellia</taxon>
        <taxon>Tissierellales</taxon>
        <taxon>Peptoniphilaceae</taxon>
        <taxon>Peptoniphilus</taxon>
    </lineage>
</organism>
<evidence type="ECO:0000313" key="1">
    <source>
        <dbReference type="EMBL" id="SUB56316.1"/>
    </source>
</evidence>
<name>A0A379C3Z8_9FIRM</name>
<dbReference type="PANTHER" id="PTHR37943:SF1">
    <property type="entry name" value="PROTEIN VES"/>
    <property type="match status" value="1"/>
</dbReference>
<dbReference type="STRING" id="1122949.GCA_000378725_00157"/>
<dbReference type="InterPro" id="IPR010282">
    <property type="entry name" value="Uncharacterised_HutD/Ves"/>
</dbReference>
<sequence>MKLIKSENFIDSKWAGGVTSEIFIYPENAKVSEKNFDFRISTATCNLEKSNYTAYDGFLRYICPLDNTMNITTSDCKFSLKPMEVMFFHGNDNTYSSGDVRDFNLIYREDLKAQMYSLNIKDLKYKFKGKSIIFNYDSLLTYNEKIFPKFSALYIEDEEVEIKGCGKIIICQIL</sequence>
<dbReference type="OrthoDB" id="9786443at2"/>
<dbReference type="PANTHER" id="PTHR37943">
    <property type="entry name" value="PROTEIN VES"/>
    <property type="match status" value="1"/>
</dbReference>
<dbReference type="InterPro" id="IPR014710">
    <property type="entry name" value="RmlC-like_jellyroll"/>
</dbReference>
<protein>
    <submittedName>
        <fullName evidence="1">Uncharacterized protein conserved in bacteria</fullName>
    </submittedName>
</protein>
<dbReference type="EMBL" id="UGSZ01000001">
    <property type="protein sequence ID" value="SUB56316.1"/>
    <property type="molecule type" value="Genomic_DNA"/>
</dbReference>
<dbReference type="Proteomes" id="UP000255517">
    <property type="component" value="Unassembled WGS sequence"/>
</dbReference>
<proteinExistence type="predicted"/>
<reference evidence="1 2" key="1">
    <citation type="submission" date="2018-06" db="EMBL/GenBank/DDBJ databases">
        <authorList>
            <consortium name="Pathogen Informatics"/>
            <person name="Doyle S."/>
        </authorList>
    </citation>
    <scope>NUCLEOTIDE SEQUENCE [LARGE SCALE GENOMIC DNA]</scope>
    <source>
        <strain evidence="1 2">NCTC13149</strain>
    </source>
</reference>
<dbReference type="SUPFAM" id="SSF51182">
    <property type="entry name" value="RmlC-like cupins"/>
    <property type="match status" value="1"/>
</dbReference>
<accession>A0A379C3Z8</accession>
<gene>
    <name evidence="1" type="ORF">NCTC13149_00086</name>
</gene>